<dbReference type="PRINTS" id="PR00248">
    <property type="entry name" value="GPCRMGR"/>
</dbReference>
<gene>
    <name evidence="9" type="ORF">HK097_003376</name>
</gene>
<protein>
    <recommendedName>
        <fullName evidence="8">G-protein coupled receptors family 3 profile domain-containing protein</fullName>
    </recommendedName>
</protein>
<feature type="transmembrane region" description="Helical" evidence="7">
    <location>
        <begin position="425"/>
        <end position="445"/>
    </location>
</feature>
<keyword evidence="4 7" id="KW-1133">Transmembrane helix</keyword>
<evidence type="ECO:0000259" key="8">
    <source>
        <dbReference type="PROSITE" id="PS50259"/>
    </source>
</evidence>
<sequence>MAIGVGAALDPVMIRGTGASFPSTVYQDWAATFNATYCNRAGSAIIGVDYETTSSSNALQVIQHPDTNYSFVGSDIMPDASLMQSLDLVVIPVLQGSIVITYNIPRLTTPLTLTRQNLVDIFDGRITHWNDPTLLTLNPDLPAAFPIRGDVPPILLVLRSYGSGTSINLMHALHSFDPTFPAPVPPRDSILKVTQSTSVLKAASKQAVEILLGSVAWSIGSMSGEDFGKKTGDGLGVARIINRNGDVVDPTIESVQANQLGDVQESLVDSPHPGAYPVTAVTYYVMRNNTITGNEAVARGTLQYLWWTLNRGDEIAEHHSFVPVRASINELGNALLGKVTEEGRSLANSSLCDFPETACVCDRGWMNVYGIDCHETEDQLIVNFSQPHAILGETFIILALFIILVSTILIYIYQDRPAIKMFPPSCAYTILFGAFLTVMGAQFYLAVATEVVCSLRVFWAPAGAGICFSMLILQMHRVHTVYDSNKVKKTLTNARVIISSIAVGAIQVIYIGILVAITRPGPRTDLHITQTHRSCHPRPEKHTLYLLLEASTLAINAFLMMVCIYYAFLTRNVQRQHNYAKSVTSAILIVGVICLFGIPIAIKEESDPENVGMAVILRVIIYVACAAFLVIALFAPRIVEAIVDQRTHINTTLAEMTTGNKGINLTAEWEGDEKGFTCFVFVVRVSEVSSSLPQSLASQQTNTLLIVPDMDLLVIFESITKGTVKRGYKLSEATYRFPNLAFAPTRTEVERSDAAKVIFKSKAERDKDSAGLGFEFATIERMQAFKTVLEAAAFRLQALKRKEGVKDGKG</sequence>
<feature type="transmembrane region" description="Helical" evidence="7">
    <location>
        <begin position="614"/>
        <end position="635"/>
    </location>
</feature>
<dbReference type="Pfam" id="PF00003">
    <property type="entry name" value="7tm_3"/>
    <property type="match status" value="1"/>
</dbReference>
<evidence type="ECO:0000313" key="10">
    <source>
        <dbReference type="Proteomes" id="UP001212841"/>
    </source>
</evidence>
<keyword evidence="10" id="KW-1185">Reference proteome</keyword>
<feature type="transmembrane region" description="Helical" evidence="7">
    <location>
        <begin position="580"/>
        <end position="602"/>
    </location>
</feature>
<comment type="similarity">
    <text evidence="2">Belongs to the PstS family.</text>
</comment>
<dbReference type="PANTHER" id="PTHR42996">
    <property type="entry name" value="PHOSPHATE-BINDING PROTEIN PSTS"/>
    <property type="match status" value="1"/>
</dbReference>
<accession>A0AAD5S2M8</accession>
<organism evidence="9 10">
    <name type="scientific">Rhizophlyctis rosea</name>
    <dbReference type="NCBI Taxonomy" id="64517"/>
    <lineage>
        <taxon>Eukaryota</taxon>
        <taxon>Fungi</taxon>
        <taxon>Fungi incertae sedis</taxon>
        <taxon>Chytridiomycota</taxon>
        <taxon>Chytridiomycota incertae sedis</taxon>
        <taxon>Chytridiomycetes</taxon>
        <taxon>Rhizophlyctidales</taxon>
        <taxon>Rhizophlyctidaceae</taxon>
        <taxon>Rhizophlyctis</taxon>
    </lineage>
</organism>
<dbReference type="GO" id="GO:0016020">
    <property type="term" value="C:membrane"/>
    <property type="evidence" value="ECO:0007669"/>
    <property type="project" value="UniProtKB-SubCell"/>
</dbReference>
<proteinExistence type="inferred from homology"/>
<feature type="transmembrane region" description="Helical" evidence="7">
    <location>
        <begin position="395"/>
        <end position="413"/>
    </location>
</feature>
<dbReference type="SUPFAM" id="SSF53850">
    <property type="entry name" value="Periplasmic binding protein-like II"/>
    <property type="match status" value="1"/>
</dbReference>
<feature type="transmembrane region" description="Helical" evidence="7">
    <location>
        <begin position="544"/>
        <end position="568"/>
    </location>
</feature>
<comment type="subcellular location">
    <subcellularLocation>
        <location evidence="1">Membrane</location>
        <topology evidence="1">Multi-pass membrane protein</topology>
    </subcellularLocation>
</comment>
<comment type="caution">
    <text evidence="9">The sequence shown here is derived from an EMBL/GenBank/DDBJ whole genome shotgun (WGS) entry which is preliminary data.</text>
</comment>
<evidence type="ECO:0000256" key="7">
    <source>
        <dbReference type="SAM" id="Phobius"/>
    </source>
</evidence>
<feature type="transmembrane region" description="Helical" evidence="7">
    <location>
        <begin position="496"/>
        <end position="517"/>
    </location>
</feature>
<keyword evidence="6" id="KW-0325">Glycoprotein</keyword>
<feature type="non-terminal residue" evidence="9">
    <location>
        <position position="810"/>
    </location>
</feature>
<evidence type="ECO:0000313" key="9">
    <source>
        <dbReference type="EMBL" id="KAJ3037786.1"/>
    </source>
</evidence>
<dbReference type="InterPro" id="IPR050962">
    <property type="entry name" value="Phosphate-bind_PstS"/>
</dbReference>
<dbReference type="Gene3D" id="3.40.190.10">
    <property type="entry name" value="Periplasmic binding protein-like II"/>
    <property type="match status" value="2"/>
</dbReference>
<dbReference type="AlphaFoldDB" id="A0AAD5S2M8"/>
<keyword evidence="5 7" id="KW-0472">Membrane</keyword>
<evidence type="ECO:0000256" key="1">
    <source>
        <dbReference type="ARBA" id="ARBA00004141"/>
    </source>
</evidence>
<evidence type="ECO:0000256" key="2">
    <source>
        <dbReference type="ARBA" id="ARBA00008725"/>
    </source>
</evidence>
<dbReference type="PANTHER" id="PTHR42996:SF1">
    <property type="entry name" value="PHOSPHATE-BINDING PROTEIN PSTS"/>
    <property type="match status" value="1"/>
</dbReference>
<dbReference type="Pfam" id="PF12849">
    <property type="entry name" value="PBP_like_2"/>
    <property type="match status" value="1"/>
</dbReference>
<evidence type="ECO:0000256" key="3">
    <source>
        <dbReference type="ARBA" id="ARBA00022692"/>
    </source>
</evidence>
<dbReference type="InterPro" id="IPR000337">
    <property type="entry name" value="GPCR_3"/>
</dbReference>
<dbReference type="EMBL" id="JADGJD010001794">
    <property type="protein sequence ID" value="KAJ3037786.1"/>
    <property type="molecule type" value="Genomic_DNA"/>
</dbReference>
<dbReference type="InterPro" id="IPR024370">
    <property type="entry name" value="PBP_domain"/>
</dbReference>
<feature type="domain" description="G-protein coupled receptors family 3 profile" evidence="8">
    <location>
        <begin position="388"/>
        <end position="657"/>
    </location>
</feature>
<dbReference type="GO" id="GO:0004930">
    <property type="term" value="F:G protein-coupled receptor activity"/>
    <property type="evidence" value="ECO:0007669"/>
    <property type="project" value="InterPro"/>
</dbReference>
<dbReference type="Proteomes" id="UP001212841">
    <property type="component" value="Unassembled WGS sequence"/>
</dbReference>
<reference evidence="9" key="1">
    <citation type="submission" date="2020-05" db="EMBL/GenBank/DDBJ databases">
        <title>Phylogenomic resolution of chytrid fungi.</title>
        <authorList>
            <person name="Stajich J.E."/>
            <person name="Amses K."/>
            <person name="Simmons R."/>
            <person name="Seto K."/>
            <person name="Myers J."/>
            <person name="Bonds A."/>
            <person name="Quandt C.A."/>
            <person name="Barry K."/>
            <person name="Liu P."/>
            <person name="Grigoriev I."/>
            <person name="Longcore J.E."/>
            <person name="James T.Y."/>
        </authorList>
    </citation>
    <scope>NUCLEOTIDE SEQUENCE</scope>
    <source>
        <strain evidence="9">JEL0318</strain>
    </source>
</reference>
<feature type="transmembrane region" description="Helical" evidence="7">
    <location>
        <begin position="457"/>
        <end position="475"/>
    </location>
</feature>
<evidence type="ECO:0000256" key="5">
    <source>
        <dbReference type="ARBA" id="ARBA00023136"/>
    </source>
</evidence>
<name>A0AAD5S2M8_9FUNG</name>
<dbReference type="InterPro" id="IPR017978">
    <property type="entry name" value="GPCR_3_C"/>
</dbReference>
<evidence type="ECO:0000256" key="6">
    <source>
        <dbReference type="ARBA" id="ARBA00023180"/>
    </source>
</evidence>
<dbReference type="PROSITE" id="PS50259">
    <property type="entry name" value="G_PROTEIN_RECEP_F3_4"/>
    <property type="match status" value="1"/>
</dbReference>
<keyword evidence="3 7" id="KW-0812">Transmembrane</keyword>
<evidence type="ECO:0000256" key="4">
    <source>
        <dbReference type="ARBA" id="ARBA00022989"/>
    </source>
</evidence>